<keyword evidence="2" id="KW-1185">Reference proteome</keyword>
<gene>
    <name evidence="1" type="ORF">F7Q92_06315</name>
</gene>
<dbReference type="EMBL" id="VZPB01000010">
    <property type="protein sequence ID" value="KAB0583876.1"/>
    <property type="molecule type" value="Genomic_DNA"/>
</dbReference>
<name>A0A643FFP6_IDEDE</name>
<dbReference type="InterPro" id="IPR021250">
    <property type="entry name" value="DUF2789"/>
</dbReference>
<comment type="caution">
    <text evidence="1">The sequence shown here is derived from an EMBL/GenBank/DDBJ whole genome shotgun (WGS) entry which is preliminary data.</text>
</comment>
<dbReference type="Proteomes" id="UP000430120">
    <property type="component" value="Unassembled WGS sequence"/>
</dbReference>
<dbReference type="Pfam" id="PF10982">
    <property type="entry name" value="DUF2789"/>
    <property type="match status" value="1"/>
</dbReference>
<dbReference type="OrthoDB" id="5828847at2"/>
<dbReference type="Gene3D" id="1.10.10.1130">
    <property type="entry name" value="Uncharacterised protein PF10982, DUF2789"/>
    <property type="match status" value="1"/>
</dbReference>
<dbReference type="RefSeq" id="WP_151123339.1">
    <property type="nucleotide sequence ID" value="NZ_CP088082.1"/>
</dbReference>
<evidence type="ECO:0000313" key="2">
    <source>
        <dbReference type="Proteomes" id="UP000430120"/>
    </source>
</evidence>
<protein>
    <submittedName>
        <fullName evidence="1">DUF2789 domain-containing protein</fullName>
    </submittedName>
</protein>
<dbReference type="AlphaFoldDB" id="A0A643FFP6"/>
<organism evidence="1 2">
    <name type="scientific">Ideonella dechloratans</name>
    <dbReference type="NCBI Taxonomy" id="36863"/>
    <lineage>
        <taxon>Bacteria</taxon>
        <taxon>Pseudomonadati</taxon>
        <taxon>Pseudomonadota</taxon>
        <taxon>Betaproteobacteria</taxon>
        <taxon>Burkholderiales</taxon>
        <taxon>Sphaerotilaceae</taxon>
        <taxon>Ideonella</taxon>
    </lineage>
</organism>
<evidence type="ECO:0000313" key="1">
    <source>
        <dbReference type="EMBL" id="KAB0583876.1"/>
    </source>
</evidence>
<proteinExistence type="predicted"/>
<accession>A0A643FFP6</accession>
<reference evidence="1 2" key="1">
    <citation type="submission" date="2019-09" db="EMBL/GenBank/DDBJ databases">
        <title>Draft genome sequences of 48 bacterial type strains from the CCUG.</title>
        <authorList>
            <person name="Tunovic T."/>
            <person name="Pineiro-Iglesias B."/>
            <person name="Unosson C."/>
            <person name="Inganas E."/>
            <person name="Ohlen M."/>
            <person name="Cardew S."/>
            <person name="Jensie-Markopoulos S."/>
            <person name="Salva-Serra F."/>
            <person name="Jaen-Luchoro D."/>
            <person name="Karlsson R."/>
            <person name="Svensson-Stadler L."/>
            <person name="Chun J."/>
            <person name="Moore E."/>
        </authorList>
    </citation>
    <scope>NUCLEOTIDE SEQUENCE [LARGE SCALE GENOMIC DNA]</scope>
    <source>
        <strain evidence="1 2">CCUG 30977</strain>
    </source>
</reference>
<sequence length="84" mass="9570">MQPSAHHDLPALFCQLGLPSEDGAIERFIDAHRPLSLQLRLCEAPFWSPQQAQALETMMDASGEWTEVVDDLNVRLRYRACDLF</sequence>
<dbReference type="InterPro" id="IPR038086">
    <property type="entry name" value="DUF2789_sf"/>
</dbReference>